<evidence type="ECO:0000313" key="8">
    <source>
        <dbReference type="EMBL" id="KAK4034255.1"/>
    </source>
</evidence>
<dbReference type="EC" id="2.4.1.-" evidence="5"/>
<evidence type="ECO:0000313" key="9">
    <source>
        <dbReference type="Proteomes" id="UP001303115"/>
    </source>
</evidence>
<dbReference type="Pfam" id="PF03198">
    <property type="entry name" value="Glyco_hydro_72"/>
    <property type="match status" value="1"/>
</dbReference>
<dbReference type="GO" id="GO:0098552">
    <property type="term" value="C:side of membrane"/>
    <property type="evidence" value="ECO:0007669"/>
    <property type="project" value="UniProtKB-KW"/>
</dbReference>
<keyword evidence="4" id="KW-0325">Glycoprotein</keyword>
<dbReference type="GO" id="GO:0005886">
    <property type="term" value="C:plasma membrane"/>
    <property type="evidence" value="ECO:0007669"/>
    <property type="project" value="UniProtKB-SubCell"/>
</dbReference>
<keyword evidence="5 7" id="KW-0472">Membrane</keyword>
<keyword evidence="7" id="KW-1133">Transmembrane helix</keyword>
<dbReference type="PANTHER" id="PTHR31468">
    <property type="entry name" value="1,3-BETA-GLUCANOSYLTRANSFERASE GAS1"/>
    <property type="match status" value="1"/>
</dbReference>
<keyword evidence="3 5" id="KW-0732">Signal</keyword>
<evidence type="ECO:0000256" key="7">
    <source>
        <dbReference type="SAM" id="Phobius"/>
    </source>
</evidence>
<evidence type="ECO:0000256" key="1">
    <source>
        <dbReference type="ARBA" id="ARBA00004609"/>
    </source>
</evidence>
<accession>A0AAN6P9M8</accession>
<evidence type="ECO:0000256" key="2">
    <source>
        <dbReference type="ARBA" id="ARBA00007528"/>
    </source>
</evidence>
<evidence type="ECO:0000256" key="5">
    <source>
        <dbReference type="RuleBase" id="RU361209"/>
    </source>
</evidence>
<dbReference type="PANTHER" id="PTHR31468:SF8">
    <property type="entry name" value="1,3-BETA-GLUCANOSYLTRANSFERASE GAS2"/>
    <property type="match status" value="1"/>
</dbReference>
<comment type="similarity">
    <text evidence="2 5">Belongs to the glycosyl hydrolase 72 family.</text>
</comment>
<keyword evidence="7" id="KW-0812">Transmembrane</keyword>
<evidence type="ECO:0000256" key="6">
    <source>
        <dbReference type="SAM" id="MobiDB-lite"/>
    </source>
</evidence>
<protein>
    <recommendedName>
        <fullName evidence="5">1,3-beta-glucanosyltransferase</fullName>
        <ecNumber evidence="5">2.4.1.-</ecNumber>
    </recommendedName>
</protein>
<sequence>MFSLLSSCLLFLSCSLAEALSPISVKGVSYITPQGDSDPLVDAKQCQTDAALMKKAGINTVYVYTVDSEQDHDGCMNAFADQGIYVWLQLGDFPRVTDPTQDTPQWTLSLFAAWTAALDAFAGYDNTLAFGIAQEIITENSTSTKSAPSLKAAARDLRAFRTARGYRPIPLAYSAADVPALRLLTAQYLTCGDASTAGIDLLGLNIFHAESCSTAAWSALREQLRDLPLSVPVVISEAGCVPASFVEDGVRDFKDDAARLLGEGAYREVFSGVNVFEWAVRGDSGFGVVQYPPSGAGEPSALAQFDALSSVFVAAASVTGTPSGEYTPSSTAIVCPTLDAAKGWLVDGAVALPSIEGLRIGTVTVRTTVTAGDAEGGPTGEGGRVDGDGDGGGAGGLSTGAIAGMSVGSVIGVLAFVTGVFMCLRRRRRAAPHGDESLEGAGSMEILKRSSYTYPAGKVPLELPAQNMATAEMDASGHLVSTSTTGWKTPIPGREDSPTVTELPDGQWRQAAPHELEDNHTDAMVAGTQTRI</sequence>
<gene>
    <name evidence="8" type="ORF">C8A01DRAFT_49314</name>
</gene>
<proteinExistence type="inferred from homology"/>
<feature type="signal peptide" evidence="5">
    <location>
        <begin position="1"/>
        <end position="19"/>
    </location>
</feature>
<name>A0AAN6P9M8_9PEZI</name>
<dbReference type="GO" id="GO:0042124">
    <property type="term" value="F:1,3-beta-glucanosyltransferase activity"/>
    <property type="evidence" value="ECO:0007669"/>
    <property type="project" value="TreeGrafter"/>
</dbReference>
<dbReference type="EMBL" id="MU854487">
    <property type="protein sequence ID" value="KAK4034255.1"/>
    <property type="molecule type" value="Genomic_DNA"/>
</dbReference>
<keyword evidence="9" id="KW-1185">Reference proteome</keyword>
<evidence type="ECO:0000256" key="4">
    <source>
        <dbReference type="ARBA" id="ARBA00023180"/>
    </source>
</evidence>
<dbReference type="GO" id="GO:0071970">
    <property type="term" value="P:fungal-type cell wall (1-&gt;3)-beta-D-glucan biosynthetic process"/>
    <property type="evidence" value="ECO:0007669"/>
    <property type="project" value="TreeGrafter"/>
</dbReference>
<comment type="caution">
    <text evidence="8">The sequence shown here is derived from an EMBL/GenBank/DDBJ whole genome shotgun (WGS) entry which is preliminary data.</text>
</comment>
<comment type="subcellular location">
    <subcellularLocation>
        <location evidence="1 5">Cell membrane</location>
        <topology evidence="1 5">Lipid-anchor</topology>
        <topology evidence="1 5">GPI-anchor</topology>
    </subcellularLocation>
</comment>
<feature type="region of interest" description="Disordered" evidence="6">
    <location>
        <begin position="479"/>
        <end position="504"/>
    </location>
</feature>
<dbReference type="InterPro" id="IPR017853">
    <property type="entry name" value="GH"/>
</dbReference>
<reference evidence="9" key="1">
    <citation type="journal article" date="2023" name="Mol. Phylogenet. Evol.">
        <title>Genome-scale phylogeny and comparative genomics of the fungal order Sordariales.</title>
        <authorList>
            <person name="Hensen N."/>
            <person name="Bonometti L."/>
            <person name="Westerberg I."/>
            <person name="Brannstrom I.O."/>
            <person name="Guillou S."/>
            <person name="Cros-Aarteil S."/>
            <person name="Calhoun S."/>
            <person name="Haridas S."/>
            <person name="Kuo A."/>
            <person name="Mondo S."/>
            <person name="Pangilinan J."/>
            <person name="Riley R."/>
            <person name="LaButti K."/>
            <person name="Andreopoulos B."/>
            <person name="Lipzen A."/>
            <person name="Chen C."/>
            <person name="Yan M."/>
            <person name="Daum C."/>
            <person name="Ng V."/>
            <person name="Clum A."/>
            <person name="Steindorff A."/>
            <person name="Ohm R.A."/>
            <person name="Martin F."/>
            <person name="Silar P."/>
            <person name="Natvig D.O."/>
            <person name="Lalanne C."/>
            <person name="Gautier V."/>
            <person name="Ament-Velasquez S.L."/>
            <person name="Kruys A."/>
            <person name="Hutchinson M.I."/>
            <person name="Powell A.J."/>
            <person name="Barry K."/>
            <person name="Miller A.N."/>
            <person name="Grigoriev I.V."/>
            <person name="Debuchy R."/>
            <person name="Gladieux P."/>
            <person name="Hiltunen Thoren M."/>
            <person name="Johannesson H."/>
        </authorList>
    </citation>
    <scope>NUCLEOTIDE SEQUENCE [LARGE SCALE GENOMIC DNA]</scope>
    <source>
        <strain evidence="9">CBS 284.82</strain>
    </source>
</reference>
<dbReference type="GO" id="GO:0031505">
    <property type="term" value="P:fungal-type cell wall organization"/>
    <property type="evidence" value="ECO:0007669"/>
    <property type="project" value="TreeGrafter"/>
</dbReference>
<dbReference type="AlphaFoldDB" id="A0AAN6P9M8"/>
<comment type="function">
    <text evidence="5">Splits internally a 1,3-beta-glucan molecule and transfers the newly generated reducing end (the donor) to the non-reducing end of another 1,3-beta-glucan molecule (the acceptor) forming a 1,3-beta linkage, resulting in the elongation of 1,3-beta-glucan chains in the cell wall.</text>
</comment>
<feature type="chain" id="PRO_5042672992" description="1,3-beta-glucanosyltransferase" evidence="5">
    <location>
        <begin position="20"/>
        <end position="532"/>
    </location>
</feature>
<dbReference type="Gene3D" id="3.20.20.80">
    <property type="entry name" value="Glycosidases"/>
    <property type="match status" value="1"/>
</dbReference>
<dbReference type="Proteomes" id="UP001303115">
    <property type="component" value="Unassembled WGS sequence"/>
</dbReference>
<feature type="region of interest" description="Disordered" evidence="6">
    <location>
        <begin position="369"/>
        <end position="392"/>
    </location>
</feature>
<dbReference type="SUPFAM" id="SSF51445">
    <property type="entry name" value="(Trans)glycosidases"/>
    <property type="match status" value="1"/>
</dbReference>
<keyword evidence="5" id="KW-0449">Lipoprotein</keyword>
<organism evidence="8 9">
    <name type="scientific">Parachaetomium inaequale</name>
    <dbReference type="NCBI Taxonomy" id="2588326"/>
    <lineage>
        <taxon>Eukaryota</taxon>
        <taxon>Fungi</taxon>
        <taxon>Dikarya</taxon>
        <taxon>Ascomycota</taxon>
        <taxon>Pezizomycotina</taxon>
        <taxon>Sordariomycetes</taxon>
        <taxon>Sordariomycetidae</taxon>
        <taxon>Sordariales</taxon>
        <taxon>Chaetomiaceae</taxon>
        <taxon>Parachaetomium</taxon>
    </lineage>
</organism>
<evidence type="ECO:0000256" key="3">
    <source>
        <dbReference type="ARBA" id="ARBA00022729"/>
    </source>
</evidence>
<dbReference type="InterPro" id="IPR004886">
    <property type="entry name" value="Glucanosyltransferase"/>
</dbReference>
<feature type="transmembrane region" description="Helical" evidence="7">
    <location>
        <begin position="402"/>
        <end position="424"/>
    </location>
</feature>
<keyword evidence="5" id="KW-0808">Transferase</keyword>
<keyword evidence="5" id="KW-0336">GPI-anchor</keyword>